<keyword evidence="3" id="KW-1185">Reference proteome</keyword>
<reference evidence="2 3" key="1">
    <citation type="journal article" date="2008" name="Nature">
        <title>The Trichoplax genome and the nature of placozoans.</title>
        <authorList>
            <person name="Srivastava M."/>
            <person name="Begovic E."/>
            <person name="Chapman J."/>
            <person name="Putnam N.H."/>
            <person name="Hellsten U."/>
            <person name="Kawashima T."/>
            <person name="Kuo A."/>
            <person name="Mitros T."/>
            <person name="Salamov A."/>
            <person name="Carpenter M.L."/>
            <person name="Signorovitch A.Y."/>
            <person name="Moreno M.A."/>
            <person name="Kamm K."/>
            <person name="Grimwood J."/>
            <person name="Schmutz J."/>
            <person name="Shapiro H."/>
            <person name="Grigoriev I.V."/>
            <person name="Buss L.W."/>
            <person name="Schierwater B."/>
            <person name="Dellaporta S.L."/>
            <person name="Rokhsar D.S."/>
        </authorList>
    </citation>
    <scope>NUCLEOTIDE SEQUENCE [LARGE SCALE GENOMIC DNA]</scope>
    <source>
        <strain evidence="2 3">Grell-BS-1999</strain>
    </source>
</reference>
<dbReference type="GeneID" id="6752696"/>
<organism evidence="2 3">
    <name type="scientific">Trichoplax adhaerens</name>
    <name type="common">Trichoplax reptans</name>
    <dbReference type="NCBI Taxonomy" id="10228"/>
    <lineage>
        <taxon>Eukaryota</taxon>
        <taxon>Metazoa</taxon>
        <taxon>Placozoa</taxon>
        <taxon>Uniplacotomia</taxon>
        <taxon>Trichoplacea</taxon>
        <taxon>Trichoplacidae</taxon>
        <taxon>Trichoplax</taxon>
    </lineage>
</organism>
<dbReference type="InterPro" id="IPR017956">
    <property type="entry name" value="AT_hook_DNA-bd_motif"/>
</dbReference>
<dbReference type="Proteomes" id="UP000009022">
    <property type="component" value="Unassembled WGS sequence"/>
</dbReference>
<dbReference type="AlphaFoldDB" id="B3RV70"/>
<dbReference type="InParanoid" id="B3RV70"/>
<dbReference type="KEGG" id="tad:TRIADDRAFT_55547"/>
<dbReference type="RefSeq" id="XP_002111976.1">
    <property type="nucleotide sequence ID" value="XM_002111940.1"/>
</dbReference>
<dbReference type="EMBL" id="DS985244">
    <property type="protein sequence ID" value="EDV25943.1"/>
    <property type="molecule type" value="Genomic_DNA"/>
</dbReference>
<gene>
    <name evidence="2" type="ORF">TRIADDRAFT_55547</name>
</gene>
<name>B3RV70_TRIAD</name>
<dbReference type="GO" id="GO:0003677">
    <property type="term" value="F:DNA binding"/>
    <property type="evidence" value="ECO:0007669"/>
    <property type="project" value="InterPro"/>
</dbReference>
<dbReference type="HOGENOM" id="CLU_1416851_0_0_1"/>
<feature type="compositionally biased region" description="Basic residues" evidence="1">
    <location>
        <begin position="126"/>
        <end position="140"/>
    </location>
</feature>
<dbReference type="PRINTS" id="PR00929">
    <property type="entry name" value="ATHOOK"/>
</dbReference>
<evidence type="ECO:0000256" key="1">
    <source>
        <dbReference type="SAM" id="MobiDB-lite"/>
    </source>
</evidence>
<dbReference type="InterPro" id="IPR040246">
    <property type="entry name" value="C16orf87-like"/>
</dbReference>
<feature type="region of interest" description="Disordered" evidence="1">
    <location>
        <begin position="118"/>
        <end position="140"/>
    </location>
</feature>
<dbReference type="CTD" id="6752696"/>
<evidence type="ECO:0000313" key="3">
    <source>
        <dbReference type="Proteomes" id="UP000009022"/>
    </source>
</evidence>
<protein>
    <submittedName>
        <fullName evidence="2">Uncharacterized protein</fullName>
    </submittedName>
</protein>
<dbReference type="PANTHER" id="PTHR31101">
    <property type="entry name" value="UPF0547 PROTEIN C16ORF87"/>
    <property type="match status" value="1"/>
</dbReference>
<sequence length="192" mass="21904">MISNHNLNDQAGGGANCKKAIATRSLNNIQTRKKLTRKRTTRYNLKKIVPPREKVVKSSNKPFTKRPKIKVEDGIKRGPGRPRKIQLTNSIQTNQGYTSKAPNTSKVSINHNNLGNNSNGLIYNTNKRKRGRPKGSKNKSRIIYSIPTYKENKLSYPLMDKPIRLNIPKEKSMYILAEINRKIQSQNAPWKI</sequence>
<proteinExistence type="predicted"/>
<accession>B3RV70</accession>
<evidence type="ECO:0000313" key="2">
    <source>
        <dbReference type="EMBL" id="EDV25943.1"/>
    </source>
</evidence>